<dbReference type="InterPro" id="IPR004821">
    <property type="entry name" value="Cyt_trans-like"/>
</dbReference>
<reference evidence="9" key="1">
    <citation type="journal article" date="2014" name="Int. J. Syst. Evol. Microbiol.">
        <title>Complete genome sequence of Corynebacterium casei LMG S-19264T (=DSM 44701T), isolated from a smear-ripened cheese.</title>
        <authorList>
            <consortium name="US DOE Joint Genome Institute (JGI-PGF)"/>
            <person name="Walter F."/>
            <person name="Albersmeier A."/>
            <person name="Kalinowski J."/>
            <person name="Ruckert C."/>
        </authorList>
    </citation>
    <scope>NUCLEOTIDE SEQUENCE</scope>
    <source>
        <strain evidence="9">CCM 8711</strain>
    </source>
</reference>
<accession>A0A917N176</accession>
<keyword evidence="2" id="KW-0808">Transferase</keyword>
<evidence type="ECO:0000256" key="2">
    <source>
        <dbReference type="ARBA" id="ARBA00022679"/>
    </source>
</evidence>
<protein>
    <recommendedName>
        <fullName evidence="1">D-glycero-beta-D-manno-heptose 1-phosphate adenylyltransferase</fullName>
        <ecNumber evidence="1">2.7.7.70</ecNumber>
    </recommendedName>
</protein>
<dbReference type="Pfam" id="PF01467">
    <property type="entry name" value="CTP_transf_like"/>
    <property type="match status" value="1"/>
</dbReference>
<dbReference type="PANTHER" id="PTHR43793:SF2">
    <property type="entry name" value="BIFUNCTIONAL PROTEIN HLDE"/>
    <property type="match status" value="1"/>
</dbReference>
<dbReference type="InterPro" id="IPR011914">
    <property type="entry name" value="RfaE_dom_II"/>
</dbReference>
<dbReference type="NCBIfam" id="TIGR02199">
    <property type="entry name" value="rfaE_dom_II"/>
    <property type="match status" value="1"/>
</dbReference>
<organism evidence="9 10">
    <name type="scientific">Mucilaginibacter galii</name>
    <dbReference type="NCBI Taxonomy" id="2005073"/>
    <lineage>
        <taxon>Bacteria</taxon>
        <taxon>Pseudomonadati</taxon>
        <taxon>Bacteroidota</taxon>
        <taxon>Sphingobacteriia</taxon>
        <taxon>Sphingobacteriales</taxon>
        <taxon>Sphingobacteriaceae</taxon>
        <taxon>Mucilaginibacter</taxon>
    </lineage>
</organism>
<dbReference type="SUPFAM" id="SSF52374">
    <property type="entry name" value="Nucleotidylyl transferase"/>
    <property type="match status" value="1"/>
</dbReference>
<evidence type="ECO:0000256" key="3">
    <source>
        <dbReference type="ARBA" id="ARBA00022695"/>
    </source>
</evidence>
<dbReference type="PANTHER" id="PTHR43793">
    <property type="entry name" value="FAD SYNTHASE"/>
    <property type="match status" value="1"/>
</dbReference>
<proteinExistence type="predicted"/>
<keyword evidence="3" id="KW-0548">Nucleotidyltransferase</keyword>
<reference evidence="9" key="2">
    <citation type="submission" date="2020-09" db="EMBL/GenBank/DDBJ databases">
        <authorList>
            <person name="Sun Q."/>
            <person name="Sedlacek I."/>
        </authorList>
    </citation>
    <scope>NUCLEOTIDE SEQUENCE</scope>
    <source>
        <strain evidence="9">CCM 8711</strain>
    </source>
</reference>
<keyword evidence="10" id="KW-1185">Reference proteome</keyword>
<comment type="caution">
    <text evidence="9">The sequence shown here is derived from an EMBL/GenBank/DDBJ whole genome shotgun (WGS) entry which is preliminary data.</text>
</comment>
<dbReference type="AlphaFoldDB" id="A0A917N176"/>
<dbReference type="GO" id="GO:0016773">
    <property type="term" value="F:phosphotransferase activity, alcohol group as acceptor"/>
    <property type="evidence" value="ECO:0007669"/>
    <property type="project" value="InterPro"/>
</dbReference>
<evidence type="ECO:0000256" key="7">
    <source>
        <dbReference type="ARBA" id="ARBA00047428"/>
    </source>
</evidence>
<keyword evidence="5" id="KW-0067">ATP-binding</keyword>
<feature type="domain" description="Cytidyltransferase-like" evidence="8">
    <location>
        <begin position="55"/>
        <end position="180"/>
    </location>
</feature>
<evidence type="ECO:0000259" key="8">
    <source>
        <dbReference type="Pfam" id="PF01467"/>
    </source>
</evidence>
<evidence type="ECO:0000313" key="9">
    <source>
        <dbReference type="EMBL" id="GGI50209.1"/>
    </source>
</evidence>
<evidence type="ECO:0000256" key="4">
    <source>
        <dbReference type="ARBA" id="ARBA00022741"/>
    </source>
</evidence>
<dbReference type="Proteomes" id="UP000662074">
    <property type="component" value="Unassembled WGS sequence"/>
</dbReference>
<dbReference type="InterPro" id="IPR014729">
    <property type="entry name" value="Rossmann-like_a/b/a_fold"/>
</dbReference>
<dbReference type="NCBIfam" id="TIGR00125">
    <property type="entry name" value="cyt_tran_rel"/>
    <property type="match status" value="1"/>
</dbReference>
<evidence type="ECO:0000313" key="10">
    <source>
        <dbReference type="Proteomes" id="UP000662074"/>
    </source>
</evidence>
<keyword evidence="6" id="KW-0119">Carbohydrate metabolism</keyword>
<dbReference type="GO" id="GO:0016779">
    <property type="term" value="F:nucleotidyltransferase activity"/>
    <property type="evidence" value="ECO:0007669"/>
    <property type="project" value="UniProtKB-KW"/>
</dbReference>
<evidence type="ECO:0000256" key="5">
    <source>
        <dbReference type="ARBA" id="ARBA00022840"/>
    </source>
</evidence>
<gene>
    <name evidence="9" type="ORF">GCM10011425_14210</name>
</gene>
<sequence length="187" mass="20610">MTLGQHNSCLPPDNFYNFTTMQPDLEKLLLSKIADLPTLQERMARWKQEGKKVVFTNGVFDLLHIGHITYMAKAAEMGDKLIIGLNADASVKRLKGTDRPVNGQDSRAALLAALFFVDAVVLFEEDTPLNLVTSLMPDILVKGADYQIENIVGGKEVIANGGEVKTINFVEGYSSTSIIQKIRNQLS</sequence>
<dbReference type="InterPro" id="IPR050385">
    <property type="entry name" value="Archaeal_FAD_synthase"/>
</dbReference>
<dbReference type="EMBL" id="BMDO01000003">
    <property type="protein sequence ID" value="GGI50209.1"/>
    <property type="molecule type" value="Genomic_DNA"/>
</dbReference>
<keyword evidence="4" id="KW-0547">Nucleotide-binding</keyword>
<name>A0A917N176_9SPHI</name>
<evidence type="ECO:0000256" key="6">
    <source>
        <dbReference type="ARBA" id="ARBA00023277"/>
    </source>
</evidence>
<dbReference type="Gene3D" id="3.40.50.620">
    <property type="entry name" value="HUPs"/>
    <property type="match status" value="1"/>
</dbReference>
<dbReference type="EC" id="2.7.7.70" evidence="1"/>
<dbReference type="GO" id="GO:0005524">
    <property type="term" value="F:ATP binding"/>
    <property type="evidence" value="ECO:0007669"/>
    <property type="project" value="UniProtKB-KW"/>
</dbReference>
<comment type="catalytic activity">
    <reaction evidence="7">
        <text>D-glycero-beta-D-manno-heptose 1-phosphate + ATP + H(+) = ADP-D-glycero-beta-D-manno-heptose + diphosphate</text>
        <dbReference type="Rhea" id="RHEA:27465"/>
        <dbReference type="ChEBI" id="CHEBI:15378"/>
        <dbReference type="ChEBI" id="CHEBI:30616"/>
        <dbReference type="ChEBI" id="CHEBI:33019"/>
        <dbReference type="ChEBI" id="CHEBI:59967"/>
        <dbReference type="ChEBI" id="CHEBI:61593"/>
        <dbReference type="EC" id="2.7.7.70"/>
    </reaction>
</comment>
<dbReference type="GO" id="GO:0005975">
    <property type="term" value="P:carbohydrate metabolic process"/>
    <property type="evidence" value="ECO:0007669"/>
    <property type="project" value="InterPro"/>
</dbReference>
<evidence type="ECO:0000256" key="1">
    <source>
        <dbReference type="ARBA" id="ARBA00012519"/>
    </source>
</evidence>